<evidence type="ECO:0000313" key="2">
    <source>
        <dbReference type="EMBL" id="PKI62542.1"/>
    </source>
</evidence>
<evidence type="ECO:0000256" key="1">
    <source>
        <dbReference type="SAM" id="MobiDB-lite"/>
    </source>
</evidence>
<name>A0A2I0K1X6_PUNGR</name>
<dbReference type="AlphaFoldDB" id="A0A2I0K1X6"/>
<accession>A0A2I0K1X6</accession>
<feature type="compositionally biased region" description="Low complexity" evidence="1">
    <location>
        <begin position="47"/>
        <end position="59"/>
    </location>
</feature>
<dbReference type="EMBL" id="PGOL01000964">
    <property type="protein sequence ID" value="PKI62542.1"/>
    <property type="molecule type" value="Genomic_DNA"/>
</dbReference>
<organism evidence="2 3">
    <name type="scientific">Punica granatum</name>
    <name type="common">Pomegranate</name>
    <dbReference type="NCBI Taxonomy" id="22663"/>
    <lineage>
        <taxon>Eukaryota</taxon>
        <taxon>Viridiplantae</taxon>
        <taxon>Streptophyta</taxon>
        <taxon>Embryophyta</taxon>
        <taxon>Tracheophyta</taxon>
        <taxon>Spermatophyta</taxon>
        <taxon>Magnoliopsida</taxon>
        <taxon>eudicotyledons</taxon>
        <taxon>Gunneridae</taxon>
        <taxon>Pentapetalae</taxon>
        <taxon>rosids</taxon>
        <taxon>malvids</taxon>
        <taxon>Myrtales</taxon>
        <taxon>Lythraceae</taxon>
        <taxon>Punica</taxon>
    </lineage>
</organism>
<comment type="caution">
    <text evidence="2">The sequence shown here is derived from an EMBL/GenBank/DDBJ whole genome shotgun (WGS) entry which is preliminary data.</text>
</comment>
<keyword evidence="3" id="KW-1185">Reference proteome</keyword>
<evidence type="ECO:0000313" key="3">
    <source>
        <dbReference type="Proteomes" id="UP000233551"/>
    </source>
</evidence>
<sequence length="99" mass="10575">MSTEELQFLLVGHEEWRLYAAVHSTPSVVSSPALLSGILGPVPTEINYDNGRGNQGNRGYRNDKGGKGDGRVGFERSFYGEGSDNNGVVYPNQGSTGQG</sequence>
<gene>
    <name evidence="2" type="ORF">CRG98_017063</name>
</gene>
<feature type="compositionally biased region" description="Basic and acidic residues" evidence="1">
    <location>
        <begin position="60"/>
        <end position="74"/>
    </location>
</feature>
<proteinExistence type="predicted"/>
<dbReference type="Proteomes" id="UP000233551">
    <property type="component" value="Unassembled WGS sequence"/>
</dbReference>
<reference evidence="2 3" key="1">
    <citation type="submission" date="2017-11" db="EMBL/GenBank/DDBJ databases">
        <title>De-novo sequencing of pomegranate (Punica granatum L.) genome.</title>
        <authorList>
            <person name="Akparov Z."/>
            <person name="Amiraslanov A."/>
            <person name="Hajiyeva S."/>
            <person name="Abbasov M."/>
            <person name="Kaur K."/>
            <person name="Hamwieh A."/>
            <person name="Solovyev V."/>
            <person name="Salamov A."/>
            <person name="Braich B."/>
            <person name="Kosarev P."/>
            <person name="Mahmoud A."/>
            <person name="Hajiyev E."/>
            <person name="Babayeva S."/>
            <person name="Izzatullayeva V."/>
            <person name="Mammadov A."/>
            <person name="Mammadov A."/>
            <person name="Sharifova S."/>
            <person name="Ojaghi J."/>
            <person name="Eynullazada K."/>
            <person name="Bayramov B."/>
            <person name="Abdulazimova A."/>
            <person name="Shahmuradov I."/>
        </authorList>
    </citation>
    <scope>NUCLEOTIDE SEQUENCE [LARGE SCALE GENOMIC DNA]</scope>
    <source>
        <strain evidence="3">cv. AG2017</strain>
        <tissue evidence="2">Leaf</tissue>
    </source>
</reference>
<feature type="region of interest" description="Disordered" evidence="1">
    <location>
        <begin position="46"/>
        <end position="99"/>
    </location>
</feature>
<protein>
    <submittedName>
        <fullName evidence="2">Uncharacterized protein</fullName>
    </submittedName>
</protein>